<dbReference type="AlphaFoldDB" id="A0A7W0HLD2"/>
<reference evidence="2 3" key="1">
    <citation type="submission" date="2020-07" db="EMBL/GenBank/DDBJ databases">
        <title>Genomic Encyclopedia of Type Strains, Phase IV (KMG-IV): sequencing the most valuable type-strain genomes for metagenomic binning, comparative biology and taxonomic classification.</title>
        <authorList>
            <person name="Goeker M."/>
        </authorList>
    </citation>
    <scope>NUCLEOTIDE SEQUENCE [LARGE SCALE GENOMIC DNA]</scope>
    <source>
        <strain evidence="2 3">DSM 17721</strain>
    </source>
</reference>
<feature type="chain" id="PRO_5031505767" description="Lipoprotein" evidence="1">
    <location>
        <begin position="17"/>
        <end position="234"/>
    </location>
</feature>
<dbReference type="RefSeq" id="WP_181551834.1">
    <property type="nucleotide sequence ID" value="NZ_JACDUS010000007.1"/>
</dbReference>
<gene>
    <name evidence="2" type="ORF">HNR65_002526</name>
</gene>
<keyword evidence="1" id="KW-0732">Signal</keyword>
<organism evidence="2 3">
    <name type="scientific">Desulfosalsimonas propionicica</name>
    <dbReference type="NCBI Taxonomy" id="332175"/>
    <lineage>
        <taxon>Bacteria</taxon>
        <taxon>Pseudomonadati</taxon>
        <taxon>Thermodesulfobacteriota</taxon>
        <taxon>Desulfobacteria</taxon>
        <taxon>Desulfobacterales</taxon>
        <taxon>Desulfosalsimonadaceae</taxon>
        <taxon>Desulfosalsimonas</taxon>
    </lineage>
</organism>
<dbReference type="PROSITE" id="PS51257">
    <property type="entry name" value="PROKAR_LIPOPROTEIN"/>
    <property type="match status" value="1"/>
</dbReference>
<accession>A0A7W0HLD2</accession>
<sequence length="234" mass="26780">MKIRAMFLILALAVLAAGCGGVKKPVSGPEAGQIVSGLDSKTFEFARNELIVQPFPAVGDTEDFQFVYPVIMDAPTRRYNDRPEPKFMKDLAGLLQRDLGIDLDYEKMDSRKKTKVTKKPGFVWDPELYWPIAVKKVRTGKNKVEMYTRVTDNRPGLDVMGLEFETVIQVKSGSTLLKEYHSRASYHPDIRPEFIKAQLIEYFVHIPELKKHHMPDMVLSDTAIPEEIRQLRER</sequence>
<feature type="signal peptide" evidence="1">
    <location>
        <begin position="1"/>
        <end position="16"/>
    </location>
</feature>
<comment type="caution">
    <text evidence="2">The sequence shown here is derived from an EMBL/GenBank/DDBJ whole genome shotgun (WGS) entry which is preliminary data.</text>
</comment>
<protein>
    <recommendedName>
        <fullName evidence="4">Lipoprotein</fullName>
    </recommendedName>
</protein>
<dbReference type="EMBL" id="JACDUS010000007">
    <property type="protein sequence ID" value="MBA2882185.1"/>
    <property type="molecule type" value="Genomic_DNA"/>
</dbReference>
<evidence type="ECO:0000313" key="3">
    <source>
        <dbReference type="Proteomes" id="UP000525298"/>
    </source>
</evidence>
<keyword evidence="3" id="KW-1185">Reference proteome</keyword>
<evidence type="ECO:0000256" key="1">
    <source>
        <dbReference type="SAM" id="SignalP"/>
    </source>
</evidence>
<name>A0A7W0HLD2_9BACT</name>
<evidence type="ECO:0000313" key="2">
    <source>
        <dbReference type="EMBL" id="MBA2882185.1"/>
    </source>
</evidence>
<proteinExistence type="predicted"/>
<evidence type="ECO:0008006" key="4">
    <source>
        <dbReference type="Google" id="ProtNLM"/>
    </source>
</evidence>
<dbReference type="Proteomes" id="UP000525298">
    <property type="component" value="Unassembled WGS sequence"/>
</dbReference>